<feature type="coiled-coil region" evidence="1">
    <location>
        <begin position="43"/>
        <end position="77"/>
    </location>
</feature>
<keyword evidence="1" id="KW-0175">Coiled coil</keyword>
<dbReference type="RefSeq" id="WP_002774830.1">
    <property type="nucleotide sequence ID" value="NZ_JH597773.1"/>
</dbReference>
<evidence type="ECO:0000256" key="2">
    <source>
        <dbReference type="SAM" id="Phobius"/>
    </source>
</evidence>
<evidence type="ECO:0000256" key="1">
    <source>
        <dbReference type="SAM" id="Coils"/>
    </source>
</evidence>
<keyword evidence="4" id="KW-1185">Reference proteome</keyword>
<keyword evidence="2" id="KW-1133">Transmembrane helix</keyword>
<dbReference type="Proteomes" id="UP000005737">
    <property type="component" value="Unassembled WGS sequence"/>
</dbReference>
<dbReference type="STRING" id="183.GCA_002009735_02071"/>
<dbReference type="EMBL" id="JH597773">
    <property type="protein sequence ID" value="EHQ08295.1"/>
    <property type="molecule type" value="Genomic_DNA"/>
</dbReference>
<gene>
    <name evidence="3" type="ORF">Lepil_3638</name>
</gene>
<proteinExistence type="predicted"/>
<dbReference type="HOGENOM" id="CLU_2554138_0_0_12"/>
<reference evidence="3 4" key="1">
    <citation type="submission" date="2011-10" db="EMBL/GenBank/DDBJ databases">
        <title>The Improved High-Quality Draft genome of Leptonema illini DSM 21528.</title>
        <authorList>
            <consortium name="US DOE Joint Genome Institute (JGI-PGF)"/>
            <person name="Lucas S."/>
            <person name="Copeland A."/>
            <person name="Lapidus A."/>
            <person name="Glavina del Rio T."/>
            <person name="Dalin E."/>
            <person name="Tice H."/>
            <person name="Bruce D."/>
            <person name="Goodwin L."/>
            <person name="Pitluck S."/>
            <person name="Peters L."/>
            <person name="Mikhailova N."/>
            <person name="Held B."/>
            <person name="Kyrpides N."/>
            <person name="Mavromatis K."/>
            <person name="Ivanova N."/>
            <person name="Markowitz V."/>
            <person name="Cheng J.-F."/>
            <person name="Hugenholtz P."/>
            <person name="Woyke T."/>
            <person name="Wu D."/>
            <person name="Gronow S."/>
            <person name="Wellnitz S."/>
            <person name="Brambilla E.-M."/>
            <person name="Klenk H.-P."/>
            <person name="Eisen J.A."/>
        </authorList>
    </citation>
    <scope>NUCLEOTIDE SEQUENCE [LARGE SCALE GENOMIC DNA]</scope>
    <source>
        <strain evidence="3 4">DSM 21528</strain>
    </source>
</reference>
<feature type="transmembrane region" description="Helical" evidence="2">
    <location>
        <begin position="25"/>
        <end position="41"/>
    </location>
</feature>
<dbReference type="AlphaFoldDB" id="H2CKJ0"/>
<keyword evidence="2" id="KW-0812">Transmembrane</keyword>
<accession>H2CKJ0</accession>
<organism evidence="3 4">
    <name type="scientific">Leptonema illini DSM 21528</name>
    <dbReference type="NCBI Taxonomy" id="929563"/>
    <lineage>
        <taxon>Bacteria</taxon>
        <taxon>Pseudomonadati</taxon>
        <taxon>Spirochaetota</taxon>
        <taxon>Spirochaetia</taxon>
        <taxon>Leptospirales</taxon>
        <taxon>Leptospiraceae</taxon>
        <taxon>Leptonema</taxon>
    </lineage>
</organism>
<protein>
    <submittedName>
        <fullName evidence="3">Uncharacterized protein</fullName>
    </submittedName>
</protein>
<name>H2CKJ0_9LEPT</name>
<evidence type="ECO:0000313" key="3">
    <source>
        <dbReference type="EMBL" id="EHQ08295.1"/>
    </source>
</evidence>
<evidence type="ECO:0000313" key="4">
    <source>
        <dbReference type="Proteomes" id="UP000005737"/>
    </source>
</evidence>
<sequence>MPQLDQDQPTSNGRKHFLALELKDVLQFGILLVSMTVFYFSQVRDTDRRVTIIETKLQNLETNMAELKGDVKSILTAVRGNR</sequence>
<keyword evidence="2" id="KW-0472">Membrane</keyword>